<keyword evidence="2" id="KW-1185">Reference proteome</keyword>
<evidence type="ECO:0000313" key="2">
    <source>
        <dbReference type="Proteomes" id="UP000188320"/>
    </source>
</evidence>
<organism evidence="1 2">
    <name type="scientific">Zancudomyces culisetae</name>
    <name type="common">Gut fungus</name>
    <name type="synonym">Smittium culisetae</name>
    <dbReference type="NCBI Taxonomy" id="1213189"/>
    <lineage>
        <taxon>Eukaryota</taxon>
        <taxon>Fungi</taxon>
        <taxon>Fungi incertae sedis</taxon>
        <taxon>Zoopagomycota</taxon>
        <taxon>Kickxellomycotina</taxon>
        <taxon>Harpellomycetes</taxon>
        <taxon>Harpellales</taxon>
        <taxon>Legeriomycetaceae</taxon>
        <taxon>Zancudomyces</taxon>
    </lineage>
</organism>
<dbReference type="EMBL" id="LSSK01000900">
    <property type="protein sequence ID" value="OMH81437.1"/>
    <property type="molecule type" value="Genomic_DNA"/>
</dbReference>
<sequence>MIPASLFKGSASVLYFSTIVFEARFSPDLLLVSLVISPSIVYVFPVPVCPYAKIVQLYPCNTSFSIGCAISL</sequence>
<reference evidence="2" key="1">
    <citation type="submission" date="2017-01" db="EMBL/GenBank/DDBJ databases">
        <authorList>
            <person name="Wang Y."/>
            <person name="White M."/>
            <person name="Kvist S."/>
            <person name="Moncalvo J.-M."/>
        </authorList>
    </citation>
    <scope>NUCLEOTIDE SEQUENCE [LARGE SCALE GENOMIC DNA]</scope>
    <source>
        <strain evidence="2">COL-18-3</strain>
    </source>
</reference>
<dbReference type="Proteomes" id="UP000188320">
    <property type="component" value="Unassembled WGS sequence"/>
</dbReference>
<evidence type="ECO:0000313" key="1">
    <source>
        <dbReference type="EMBL" id="OMH81437.1"/>
    </source>
</evidence>
<accession>A0A1R1PKG7</accession>
<name>A0A1R1PKG7_ZANCU</name>
<proteinExistence type="predicted"/>
<comment type="caution">
    <text evidence="1">The sequence shown here is derived from an EMBL/GenBank/DDBJ whole genome shotgun (WGS) entry which is preliminary data.</text>
</comment>
<dbReference type="AlphaFoldDB" id="A0A1R1PKG7"/>
<gene>
    <name evidence="1" type="ORF">AX774_g5113</name>
</gene>
<protein>
    <submittedName>
        <fullName evidence="1">Uncharacterized protein</fullName>
    </submittedName>
</protein>